<dbReference type="InterPro" id="IPR035965">
    <property type="entry name" value="PAS-like_dom_sf"/>
</dbReference>
<dbReference type="InterPro" id="IPR001610">
    <property type="entry name" value="PAC"/>
</dbReference>
<evidence type="ECO:0008006" key="6">
    <source>
        <dbReference type="Google" id="ProtNLM"/>
    </source>
</evidence>
<dbReference type="CDD" id="cd00130">
    <property type="entry name" value="PAS"/>
    <property type="match status" value="2"/>
</dbReference>
<gene>
    <name evidence="4" type="ORF">ABH15_08845</name>
</gene>
<keyword evidence="1" id="KW-0175">Coiled coil</keyword>
<evidence type="ECO:0000256" key="1">
    <source>
        <dbReference type="SAM" id="Coils"/>
    </source>
</evidence>
<dbReference type="PROSITE" id="PS50112">
    <property type="entry name" value="PAS"/>
    <property type="match status" value="1"/>
</dbReference>
<proteinExistence type="predicted"/>
<dbReference type="PANTHER" id="PTHR44757">
    <property type="entry name" value="DIGUANYLATE CYCLASE DGCP"/>
    <property type="match status" value="1"/>
</dbReference>
<keyword evidence="5" id="KW-1185">Reference proteome</keyword>
<dbReference type="Pfam" id="PF13188">
    <property type="entry name" value="PAS_8"/>
    <property type="match status" value="1"/>
</dbReference>
<feature type="domain" description="PAC" evidence="3">
    <location>
        <begin position="132"/>
        <end position="184"/>
    </location>
</feature>
<evidence type="ECO:0000259" key="2">
    <source>
        <dbReference type="PROSITE" id="PS50112"/>
    </source>
</evidence>
<feature type="domain" description="PAS" evidence="2">
    <location>
        <begin position="58"/>
        <end position="128"/>
    </location>
</feature>
<accession>A0A498H007</accession>
<comment type="caution">
    <text evidence="4">The sequence shown here is derived from an EMBL/GenBank/DDBJ whole genome shotgun (WGS) entry which is preliminary data.</text>
</comment>
<dbReference type="PANTHER" id="PTHR44757:SF2">
    <property type="entry name" value="BIOFILM ARCHITECTURE MAINTENANCE PROTEIN MBAA"/>
    <property type="match status" value="1"/>
</dbReference>
<dbReference type="SMART" id="SM00091">
    <property type="entry name" value="PAS"/>
    <property type="match status" value="3"/>
</dbReference>
<dbReference type="InterPro" id="IPR013655">
    <property type="entry name" value="PAS_fold_3"/>
</dbReference>
<reference evidence="4 5" key="1">
    <citation type="journal article" date="2015" name="Int. J. Syst. Evol. Microbiol.">
        <title>Methanoculleus taiwanensis sp. nov., a methanogen isolated from deep marine sediment at the deformation front area near Taiwan.</title>
        <authorList>
            <person name="Weng C.Y."/>
            <person name="Chen S.C."/>
            <person name="Lai M.C."/>
            <person name="Wu S.Y."/>
            <person name="Lin S."/>
            <person name="Yang T.F."/>
            <person name="Chen P.C."/>
        </authorList>
    </citation>
    <scope>NUCLEOTIDE SEQUENCE [LARGE SCALE GENOMIC DNA]</scope>
    <source>
        <strain evidence="4 5">CYW4</strain>
    </source>
</reference>
<protein>
    <recommendedName>
        <fullName evidence="6">Histidine kinase</fullName>
    </recommendedName>
</protein>
<sequence>MENYPAGEMHASLQELRRKVGTADRRLIDLLTADLEALEARARNAEEECDRLRAGQESEACFRSIFEEAGIGIVLTDRDWRVVRSNPAFRRMLGYSAEELRGMRIADFTHPADIDENSALFAEAVAGKKNGYRMEKRYLTKAGEIVLVCLTATVIRDDAGKMQYLIGMQEDITAQKQAEEALRESEERYRMTFTESRAIMLVVDPETGAIVDANPAACSFYGYPYDRITEMTVGDLNMLPAEEVPREMQRAQRGEREQFVFHHRLANGENRAVEVFSAPVAVGGRTLLYSIVHDITRQKTLEAELRRTGERFKRIFNESPVGIQYFNTAGRLLHTNRACLAILGVPRRNGMHGYNIFKDPFIPELLKNRLRRGEGGHTTVTIDLGLAREQGLYATTKSGTRSAEIYTSPVIDRETDAITGFLVQILDVTDRTVMEAIRQRAFDQIERNMEQFAILGDHIRHPLQVIQAHADLLENEETAERFREQVRRVNRYITELDAGWVESRKIREFLQRNELL</sequence>
<dbReference type="SUPFAM" id="SSF55785">
    <property type="entry name" value="PYP-like sensor domain (PAS domain)"/>
    <property type="match status" value="3"/>
</dbReference>
<name>A0A498H007_9EURY</name>
<dbReference type="InterPro" id="IPR000700">
    <property type="entry name" value="PAS-assoc_C"/>
</dbReference>
<dbReference type="InterPro" id="IPR003661">
    <property type="entry name" value="HisK_dim/P_dom"/>
</dbReference>
<dbReference type="Pfam" id="PF08448">
    <property type="entry name" value="PAS_4"/>
    <property type="match status" value="1"/>
</dbReference>
<dbReference type="Gene3D" id="3.30.450.20">
    <property type="entry name" value="PAS domain"/>
    <property type="match status" value="3"/>
</dbReference>
<dbReference type="GO" id="GO:0000155">
    <property type="term" value="F:phosphorelay sensor kinase activity"/>
    <property type="evidence" value="ECO:0007669"/>
    <property type="project" value="InterPro"/>
</dbReference>
<feature type="coiled-coil region" evidence="1">
    <location>
        <begin position="28"/>
        <end position="55"/>
    </location>
</feature>
<evidence type="ECO:0000313" key="4">
    <source>
        <dbReference type="EMBL" id="RXE56239.1"/>
    </source>
</evidence>
<dbReference type="NCBIfam" id="TIGR00229">
    <property type="entry name" value="sensory_box"/>
    <property type="match status" value="3"/>
</dbReference>
<dbReference type="Pfam" id="PF08447">
    <property type="entry name" value="PAS_3"/>
    <property type="match status" value="1"/>
</dbReference>
<dbReference type="AlphaFoldDB" id="A0A498H007"/>
<evidence type="ECO:0000259" key="3">
    <source>
        <dbReference type="PROSITE" id="PS50113"/>
    </source>
</evidence>
<dbReference type="Proteomes" id="UP000290932">
    <property type="component" value="Unassembled WGS sequence"/>
</dbReference>
<dbReference type="EMBL" id="LHQS01000002">
    <property type="protein sequence ID" value="RXE56239.1"/>
    <property type="molecule type" value="Genomic_DNA"/>
</dbReference>
<evidence type="ECO:0000313" key="5">
    <source>
        <dbReference type="Proteomes" id="UP000290932"/>
    </source>
</evidence>
<dbReference type="InterPro" id="IPR000014">
    <property type="entry name" value="PAS"/>
</dbReference>
<organism evidence="4 5">
    <name type="scientific">Methanoculleus taiwanensis</name>
    <dbReference type="NCBI Taxonomy" id="1550565"/>
    <lineage>
        <taxon>Archaea</taxon>
        <taxon>Methanobacteriati</taxon>
        <taxon>Methanobacteriota</taxon>
        <taxon>Stenosarchaea group</taxon>
        <taxon>Methanomicrobia</taxon>
        <taxon>Methanomicrobiales</taxon>
        <taxon>Methanomicrobiaceae</taxon>
        <taxon>Methanoculleus</taxon>
    </lineage>
</organism>
<dbReference type="SMART" id="SM00086">
    <property type="entry name" value="PAC"/>
    <property type="match status" value="3"/>
</dbReference>
<dbReference type="PROSITE" id="PS50113">
    <property type="entry name" value="PAC"/>
    <property type="match status" value="1"/>
</dbReference>
<dbReference type="SMART" id="SM00388">
    <property type="entry name" value="HisKA"/>
    <property type="match status" value="1"/>
</dbReference>
<dbReference type="InterPro" id="IPR013656">
    <property type="entry name" value="PAS_4"/>
</dbReference>
<dbReference type="InterPro" id="IPR052155">
    <property type="entry name" value="Biofilm_reg_signaling"/>
</dbReference>